<keyword evidence="1" id="KW-0812">Transmembrane</keyword>
<name>A0A8J2BND0_9BACT</name>
<evidence type="ECO:0000313" key="3">
    <source>
        <dbReference type="Proteomes" id="UP000663859"/>
    </source>
</evidence>
<accession>A0A8J2BND0</accession>
<keyword evidence="1" id="KW-1133">Transmembrane helix</keyword>
<sequence>MVGHPFPLPETAARLRFRRLDGLARFVVTLAWEGETCSRAWAWGLSLLSLTLFWLCVLAYIHDLLQRASLGKRKAFRREWLALVGVVEERALGGSTCGGKALGKLTR</sequence>
<dbReference type="AlphaFoldDB" id="A0A8J2BND0"/>
<dbReference type="EMBL" id="CAJNOB010000006">
    <property type="protein sequence ID" value="CAF0693513.1"/>
    <property type="molecule type" value="Genomic_DNA"/>
</dbReference>
<keyword evidence="1" id="KW-0472">Membrane</keyword>
<organism evidence="2 3">
    <name type="scientific">Candidatus Methylacidithermus pantelleriae</name>
    <dbReference type="NCBI Taxonomy" id="2744239"/>
    <lineage>
        <taxon>Bacteria</taxon>
        <taxon>Pseudomonadati</taxon>
        <taxon>Verrucomicrobiota</taxon>
        <taxon>Methylacidiphilae</taxon>
        <taxon>Methylacidiphilales</taxon>
        <taxon>Methylacidiphilaceae</taxon>
        <taxon>Candidatus Methylacidithermus</taxon>
    </lineage>
</organism>
<gene>
    <name evidence="2" type="ORF">MPNT_140027</name>
</gene>
<comment type="caution">
    <text evidence="2">The sequence shown here is derived from an EMBL/GenBank/DDBJ whole genome shotgun (WGS) entry which is preliminary data.</text>
</comment>
<protein>
    <submittedName>
        <fullName evidence="2">Uncharacterized protein</fullName>
    </submittedName>
</protein>
<evidence type="ECO:0000256" key="1">
    <source>
        <dbReference type="SAM" id="Phobius"/>
    </source>
</evidence>
<keyword evidence="3" id="KW-1185">Reference proteome</keyword>
<proteinExistence type="predicted"/>
<feature type="transmembrane region" description="Helical" evidence="1">
    <location>
        <begin position="40"/>
        <end position="61"/>
    </location>
</feature>
<dbReference type="Proteomes" id="UP000663859">
    <property type="component" value="Unassembled WGS sequence"/>
</dbReference>
<evidence type="ECO:0000313" key="2">
    <source>
        <dbReference type="EMBL" id="CAF0693513.1"/>
    </source>
</evidence>
<reference evidence="2" key="1">
    <citation type="submission" date="2021-02" db="EMBL/GenBank/DDBJ databases">
        <authorList>
            <person name="Cremers G."/>
            <person name="Picone N."/>
        </authorList>
    </citation>
    <scope>NUCLEOTIDE SEQUENCE</scope>
    <source>
        <strain evidence="2">PQ17</strain>
    </source>
</reference>